<dbReference type="Pfam" id="PF01035">
    <property type="entry name" value="DNA_binding_1"/>
    <property type="match status" value="1"/>
</dbReference>
<feature type="binding site" evidence="11">
    <location>
        <position position="37"/>
    </location>
    <ligand>
        <name>Zn(2+)</name>
        <dbReference type="ChEBI" id="CHEBI:29105"/>
    </ligand>
</feature>
<keyword evidence="8" id="KW-0234">DNA repair</keyword>
<dbReference type="InterPro" id="IPR001497">
    <property type="entry name" value="MethylDNA_cys_MeTrfase_AS"/>
</dbReference>
<dbReference type="Gene3D" id="3.30.160.70">
    <property type="entry name" value="Methylated DNA-protein cysteine methyltransferase domain"/>
    <property type="match status" value="1"/>
</dbReference>
<dbReference type="SUPFAM" id="SSF46767">
    <property type="entry name" value="Methylated DNA-protein cysteine methyltransferase, C-terminal domain"/>
    <property type="match status" value="1"/>
</dbReference>
<dbReference type="InterPro" id="IPR036631">
    <property type="entry name" value="MGMT_N_sf"/>
</dbReference>
<protein>
    <recommendedName>
        <fullName evidence="3">methylated-DNA--[protein]-cysteine S-methyltransferase</fullName>
        <ecNumber evidence="3">2.1.1.63</ecNumber>
    </recommendedName>
</protein>
<keyword evidence="4 13" id="KW-0489">Methyltransferase</keyword>
<evidence type="ECO:0000256" key="10">
    <source>
        <dbReference type="PIRSR" id="PIRSR000409-1"/>
    </source>
</evidence>
<evidence type="ECO:0000256" key="6">
    <source>
        <dbReference type="ARBA" id="ARBA00022763"/>
    </source>
</evidence>
<reference evidence="13 14" key="1">
    <citation type="submission" date="2020-08" db="EMBL/GenBank/DDBJ databases">
        <title>Genomic Encyclopedia of Type Strains, Phase IV (KMG-IV): sequencing the most valuable type-strain genomes for metagenomic binning, comparative biology and taxonomic classification.</title>
        <authorList>
            <person name="Goeker M."/>
        </authorList>
    </citation>
    <scope>NUCLEOTIDE SEQUENCE [LARGE SCALE GENOMIC DNA]</scope>
    <source>
        <strain evidence="13 14">DSM 11590</strain>
    </source>
</reference>
<evidence type="ECO:0000256" key="4">
    <source>
        <dbReference type="ARBA" id="ARBA00022603"/>
    </source>
</evidence>
<evidence type="ECO:0000256" key="3">
    <source>
        <dbReference type="ARBA" id="ARBA00011918"/>
    </source>
</evidence>
<dbReference type="Pfam" id="PF02805">
    <property type="entry name" value="Ada_Zn_binding"/>
    <property type="match status" value="1"/>
</dbReference>
<dbReference type="Pfam" id="PF12833">
    <property type="entry name" value="HTH_18"/>
    <property type="match status" value="1"/>
</dbReference>
<accession>A0A7W9ZCM8</accession>
<dbReference type="PANTHER" id="PTHR10815:SF5">
    <property type="entry name" value="METHYLATED-DNA--PROTEIN-CYSTEINE METHYLTRANSFERASE"/>
    <property type="match status" value="1"/>
</dbReference>
<feature type="binding site" evidence="11">
    <location>
        <position position="41"/>
    </location>
    <ligand>
        <name>Zn(2+)</name>
        <dbReference type="ChEBI" id="CHEBI:29105"/>
    </ligand>
</feature>
<dbReference type="GO" id="GO:0008270">
    <property type="term" value="F:zinc ion binding"/>
    <property type="evidence" value="ECO:0007669"/>
    <property type="project" value="InterPro"/>
</dbReference>
<dbReference type="SUPFAM" id="SSF57884">
    <property type="entry name" value="Ada DNA repair protein, N-terminal domain (N-Ada 10)"/>
    <property type="match status" value="1"/>
</dbReference>
<keyword evidence="14" id="KW-1185">Reference proteome</keyword>
<dbReference type="InterPro" id="IPR016221">
    <property type="entry name" value="Bifunct_regulatory_prot_Ada"/>
</dbReference>
<keyword evidence="11" id="KW-0479">Metal-binding</keyword>
<dbReference type="PIRSF" id="PIRSF000409">
    <property type="entry name" value="Ada"/>
    <property type="match status" value="1"/>
</dbReference>
<evidence type="ECO:0000313" key="14">
    <source>
        <dbReference type="Proteomes" id="UP000544872"/>
    </source>
</evidence>
<evidence type="ECO:0000256" key="7">
    <source>
        <dbReference type="ARBA" id="ARBA00023159"/>
    </source>
</evidence>
<dbReference type="SUPFAM" id="SSF53155">
    <property type="entry name" value="Methylated DNA-protein cysteine methyltransferase domain"/>
    <property type="match status" value="1"/>
</dbReference>
<sequence>MMTTPVSTDQLYAALLARDPAYDGFWVVGVRTTGIFCRLTCPARKPKRENTVFFDTIAAAQAAGFRPCLRCRPLEACACPGGTPVRPWLADLRRRVEAEPDRRWGEDDLRALGLDPSTVRRAFRQTFGTTFTRFARSLRLGAAVATLKDGAAVIEAQLDAGYESASGFREAITRLLGTAPARLRDQHTLLARWIDTPIGAMLAIGDQYGLHLLEFFDRTALPTEITRLQTRYGPIPFGTCPVLEAVDAEMTAWFRDARSAFTVPVVQRGTAFEQAVWAELRQIPPGEVRTYGGLAQRIGRPQAVRAVGRANGANQVAVIVPCHRVIGANGALTGYGGKLWRKQWLLEHERRSAHRAEALPSG</sequence>
<dbReference type="InterPro" id="IPR004026">
    <property type="entry name" value="Ada_DNA_repair_Zn-bd"/>
</dbReference>
<feature type="binding site" evidence="11">
    <location>
        <position position="71"/>
    </location>
    <ligand>
        <name>Zn(2+)</name>
        <dbReference type="ChEBI" id="CHEBI:29105"/>
    </ligand>
</feature>
<dbReference type="EMBL" id="JACIIX010000001">
    <property type="protein sequence ID" value="MBB6209017.1"/>
    <property type="molecule type" value="Genomic_DNA"/>
</dbReference>
<gene>
    <name evidence="13" type="ORF">FHS48_000398</name>
</gene>
<comment type="catalytic activity">
    <reaction evidence="1">
        <text>a 4-O-methyl-thymidine in DNA + L-cysteinyl-[protein] = a thymidine in DNA + S-methyl-L-cysteinyl-[protein]</text>
        <dbReference type="Rhea" id="RHEA:53428"/>
        <dbReference type="Rhea" id="RHEA-COMP:10131"/>
        <dbReference type="Rhea" id="RHEA-COMP:10132"/>
        <dbReference type="Rhea" id="RHEA-COMP:13555"/>
        <dbReference type="Rhea" id="RHEA-COMP:13556"/>
        <dbReference type="ChEBI" id="CHEBI:29950"/>
        <dbReference type="ChEBI" id="CHEBI:82612"/>
        <dbReference type="ChEBI" id="CHEBI:137386"/>
        <dbReference type="ChEBI" id="CHEBI:137387"/>
        <dbReference type="EC" id="2.1.1.63"/>
    </reaction>
</comment>
<keyword evidence="11" id="KW-0862">Zinc</keyword>
<dbReference type="InterPro" id="IPR036217">
    <property type="entry name" value="MethylDNA_cys_MeTrfase_DNAb"/>
</dbReference>
<name>A0A7W9ZCM8_NOVIT</name>
<dbReference type="InterPro" id="IPR035451">
    <property type="entry name" value="Ada-like_dom_sf"/>
</dbReference>
<feature type="binding site" evidence="11">
    <location>
        <position position="68"/>
    </location>
    <ligand>
        <name>Zn(2+)</name>
        <dbReference type="ChEBI" id="CHEBI:29105"/>
    </ligand>
</feature>
<proteinExistence type="inferred from homology"/>
<dbReference type="GO" id="GO:0003908">
    <property type="term" value="F:methylated-DNA-[protein]-cysteine S-methyltransferase activity"/>
    <property type="evidence" value="ECO:0007669"/>
    <property type="project" value="UniProtKB-EC"/>
</dbReference>
<dbReference type="CDD" id="cd06445">
    <property type="entry name" value="ATase"/>
    <property type="match status" value="1"/>
</dbReference>
<evidence type="ECO:0000256" key="2">
    <source>
        <dbReference type="ARBA" id="ARBA00008711"/>
    </source>
</evidence>
<evidence type="ECO:0000256" key="9">
    <source>
        <dbReference type="ARBA" id="ARBA00049348"/>
    </source>
</evidence>
<dbReference type="Proteomes" id="UP000544872">
    <property type="component" value="Unassembled WGS sequence"/>
</dbReference>
<dbReference type="Gene3D" id="1.10.10.60">
    <property type="entry name" value="Homeodomain-like"/>
    <property type="match status" value="1"/>
</dbReference>
<dbReference type="PROSITE" id="PS00374">
    <property type="entry name" value="MGMT"/>
    <property type="match status" value="1"/>
</dbReference>
<keyword evidence="7" id="KW-0010">Activator</keyword>
<comment type="similarity">
    <text evidence="2">Belongs to the MGMT family.</text>
</comment>
<dbReference type="GO" id="GO:0003700">
    <property type="term" value="F:DNA-binding transcription factor activity"/>
    <property type="evidence" value="ECO:0007669"/>
    <property type="project" value="InterPro"/>
</dbReference>
<keyword evidence="5 13" id="KW-0808">Transferase</keyword>
<feature type="active site" description="Nucleophile; methyl group acceptor from either O6-methylguanine or O4-methylthymine" evidence="10">
    <location>
        <position position="322"/>
    </location>
</feature>
<evidence type="ECO:0000313" key="13">
    <source>
        <dbReference type="EMBL" id="MBB6209017.1"/>
    </source>
</evidence>
<dbReference type="Gene3D" id="3.40.10.10">
    <property type="entry name" value="DNA Methylphosphotriester Repair Domain"/>
    <property type="match status" value="1"/>
</dbReference>
<evidence type="ECO:0000256" key="11">
    <source>
        <dbReference type="PIRSR" id="PIRSR000409-3"/>
    </source>
</evidence>
<feature type="active site" description="Nucleophile; methyl group acceptor from methylphosphotriester" evidence="10">
    <location>
        <position position="37"/>
    </location>
</feature>
<dbReference type="Gene3D" id="1.10.10.10">
    <property type="entry name" value="Winged helix-like DNA-binding domain superfamily/Winged helix DNA-binding domain"/>
    <property type="match status" value="1"/>
</dbReference>
<dbReference type="GO" id="GO:0006281">
    <property type="term" value="P:DNA repair"/>
    <property type="evidence" value="ECO:0007669"/>
    <property type="project" value="UniProtKB-KW"/>
</dbReference>
<dbReference type="InterPro" id="IPR018060">
    <property type="entry name" value="HTH_AraC"/>
</dbReference>
<evidence type="ECO:0000259" key="12">
    <source>
        <dbReference type="PROSITE" id="PS01124"/>
    </source>
</evidence>
<dbReference type="PANTHER" id="PTHR10815">
    <property type="entry name" value="METHYLATED-DNA--PROTEIN-CYSTEINE METHYLTRANSFERASE"/>
    <property type="match status" value="1"/>
</dbReference>
<dbReference type="SMART" id="SM00342">
    <property type="entry name" value="HTH_ARAC"/>
    <property type="match status" value="1"/>
</dbReference>
<dbReference type="EC" id="2.1.1.63" evidence="3"/>
<comment type="caution">
    <text evidence="13">The sequence shown here is derived from an EMBL/GenBank/DDBJ whole genome shotgun (WGS) entry which is preliminary data.</text>
</comment>
<dbReference type="GO" id="GO:0043565">
    <property type="term" value="F:sequence-specific DNA binding"/>
    <property type="evidence" value="ECO:0007669"/>
    <property type="project" value="InterPro"/>
</dbReference>
<comment type="catalytic activity">
    <reaction evidence="9">
        <text>a 6-O-methyl-2'-deoxyguanosine in DNA + L-cysteinyl-[protein] = S-methyl-L-cysteinyl-[protein] + a 2'-deoxyguanosine in DNA</text>
        <dbReference type="Rhea" id="RHEA:24000"/>
        <dbReference type="Rhea" id="RHEA-COMP:10131"/>
        <dbReference type="Rhea" id="RHEA-COMP:10132"/>
        <dbReference type="Rhea" id="RHEA-COMP:11367"/>
        <dbReference type="Rhea" id="RHEA-COMP:11368"/>
        <dbReference type="ChEBI" id="CHEBI:29950"/>
        <dbReference type="ChEBI" id="CHEBI:82612"/>
        <dbReference type="ChEBI" id="CHEBI:85445"/>
        <dbReference type="ChEBI" id="CHEBI:85448"/>
        <dbReference type="EC" id="2.1.1.63"/>
    </reaction>
</comment>
<evidence type="ECO:0000256" key="8">
    <source>
        <dbReference type="ARBA" id="ARBA00023204"/>
    </source>
</evidence>
<comment type="cofactor">
    <cofactor evidence="11">
        <name>Zn(2+)</name>
        <dbReference type="ChEBI" id="CHEBI:29105"/>
    </cofactor>
    <text evidence="11">Binds 1 zinc ion per subunit.</text>
</comment>
<dbReference type="RefSeq" id="WP_260402287.1">
    <property type="nucleotide sequence ID" value="NZ_JACIIX010000001.1"/>
</dbReference>
<dbReference type="PROSITE" id="PS01124">
    <property type="entry name" value="HTH_ARAC_FAMILY_2"/>
    <property type="match status" value="1"/>
</dbReference>
<organism evidence="13 14">
    <name type="scientific">Novispirillum itersonii</name>
    <name type="common">Aquaspirillum itersonii</name>
    <dbReference type="NCBI Taxonomy" id="189"/>
    <lineage>
        <taxon>Bacteria</taxon>
        <taxon>Pseudomonadati</taxon>
        <taxon>Pseudomonadota</taxon>
        <taxon>Alphaproteobacteria</taxon>
        <taxon>Rhodospirillales</taxon>
        <taxon>Novispirillaceae</taxon>
        <taxon>Novispirillum</taxon>
    </lineage>
</organism>
<evidence type="ECO:0000256" key="5">
    <source>
        <dbReference type="ARBA" id="ARBA00022679"/>
    </source>
</evidence>
<dbReference type="FunFam" id="1.10.10.10:FF:000214">
    <property type="entry name" value="Methylated-DNA--protein-cysteine methyltransferase"/>
    <property type="match status" value="1"/>
</dbReference>
<dbReference type="GO" id="GO:0032259">
    <property type="term" value="P:methylation"/>
    <property type="evidence" value="ECO:0007669"/>
    <property type="project" value="UniProtKB-KW"/>
</dbReference>
<keyword evidence="6" id="KW-0227">DNA damage</keyword>
<feature type="domain" description="HTH araC/xylS-type" evidence="12">
    <location>
        <begin position="110"/>
        <end position="186"/>
    </location>
</feature>
<dbReference type="InterPro" id="IPR036388">
    <property type="entry name" value="WH-like_DNA-bd_sf"/>
</dbReference>
<dbReference type="InterPro" id="IPR014048">
    <property type="entry name" value="MethylDNA_cys_MeTrfase_DNA-bd"/>
</dbReference>
<dbReference type="NCBIfam" id="TIGR00589">
    <property type="entry name" value="ogt"/>
    <property type="match status" value="1"/>
</dbReference>
<evidence type="ECO:0000256" key="1">
    <source>
        <dbReference type="ARBA" id="ARBA00001286"/>
    </source>
</evidence>
<dbReference type="AlphaFoldDB" id="A0A7W9ZCM8"/>